<evidence type="ECO:0000313" key="3">
    <source>
        <dbReference type="Proteomes" id="UP001244297"/>
    </source>
</evidence>
<organism evidence="2 3">
    <name type="scientific">Methylobacterium longum</name>
    <dbReference type="NCBI Taxonomy" id="767694"/>
    <lineage>
        <taxon>Bacteria</taxon>
        <taxon>Pseudomonadati</taxon>
        <taxon>Pseudomonadota</taxon>
        <taxon>Alphaproteobacteria</taxon>
        <taxon>Hyphomicrobiales</taxon>
        <taxon>Methylobacteriaceae</taxon>
        <taxon>Methylobacterium</taxon>
    </lineage>
</organism>
<sequence>MAAVTLMGWAAIRAQTAYRHRCDEPLIAGIYTNSAIRFGLAGIVCFIGVKVLG</sequence>
<keyword evidence="1" id="KW-0812">Transmembrane</keyword>
<comment type="caution">
    <text evidence="2">The sequence shown here is derived from an EMBL/GenBank/DDBJ whole genome shotgun (WGS) entry which is preliminary data.</text>
</comment>
<gene>
    <name evidence="2" type="ORF">QWZ18_31270</name>
</gene>
<proteinExistence type="predicted"/>
<feature type="transmembrane region" description="Helical" evidence="1">
    <location>
        <begin position="35"/>
        <end position="52"/>
    </location>
</feature>
<dbReference type="Proteomes" id="UP001244297">
    <property type="component" value="Unassembled WGS sequence"/>
</dbReference>
<accession>A0ABT8AZT0</accession>
<dbReference type="EMBL" id="JAUFPT010000140">
    <property type="protein sequence ID" value="MDN3575065.1"/>
    <property type="molecule type" value="Genomic_DNA"/>
</dbReference>
<keyword evidence="1" id="KW-1133">Transmembrane helix</keyword>
<name>A0ABT8AZT0_9HYPH</name>
<protein>
    <submittedName>
        <fullName evidence="2">Uncharacterized protein</fullName>
    </submittedName>
</protein>
<keyword evidence="1" id="KW-0472">Membrane</keyword>
<evidence type="ECO:0000313" key="2">
    <source>
        <dbReference type="EMBL" id="MDN3575065.1"/>
    </source>
</evidence>
<reference evidence="3" key="1">
    <citation type="journal article" date="2019" name="Int. J. Syst. Evol. Microbiol.">
        <title>The Global Catalogue of Microorganisms (GCM) 10K type strain sequencing project: providing services to taxonomists for standard genome sequencing and annotation.</title>
        <authorList>
            <consortium name="The Broad Institute Genomics Platform"/>
            <consortium name="The Broad Institute Genome Sequencing Center for Infectious Disease"/>
            <person name="Wu L."/>
            <person name="Ma J."/>
        </authorList>
    </citation>
    <scope>NUCLEOTIDE SEQUENCE [LARGE SCALE GENOMIC DNA]</scope>
    <source>
        <strain evidence="3">CECT 7806</strain>
    </source>
</reference>
<dbReference type="RefSeq" id="WP_238293438.1">
    <property type="nucleotide sequence ID" value="NZ_BPQS01000069.1"/>
</dbReference>
<evidence type="ECO:0000256" key="1">
    <source>
        <dbReference type="SAM" id="Phobius"/>
    </source>
</evidence>
<keyword evidence="3" id="KW-1185">Reference proteome</keyword>